<dbReference type="Pfam" id="PF07992">
    <property type="entry name" value="Pyr_redox_2"/>
    <property type="match status" value="1"/>
</dbReference>
<keyword evidence="6" id="KW-0560">Oxidoreductase</keyword>
<keyword evidence="11" id="KW-1185">Reference proteome</keyword>
<keyword evidence="4 7" id="KW-0274">FAD</keyword>
<dbReference type="PIRSF" id="PIRSF000362">
    <property type="entry name" value="FNR"/>
    <property type="match status" value="1"/>
</dbReference>
<keyword evidence="5 8" id="KW-0521">NADP</keyword>
<feature type="binding site" evidence="8">
    <location>
        <begin position="207"/>
        <end position="208"/>
    </location>
    <ligand>
        <name>NADP(+)</name>
        <dbReference type="ChEBI" id="CHEBI:58349"/>
    </ligand>
</feature>
<evidence type="ECO:0000313" key="11">
    <source>
        <dbReference type="Proteomes" id="UP000325187"/>
    </source>
</evidence>
<dbReference type="InterPro" id="IPR055275">
    <property type="entry name" value="Ferredox_Rdtase"/>
</dbReference>
<dbReference type="PRINTS" id="PR00419">
    <property type="entry name" value="ADXRDTASE"/>
</dbReference>
<evidence type="ECO:0000256" key="7">
    <source>
        <dbReference type="PIRSR" id="PIRSR000362-1"/>
    </source>
</evidence>
<reference evidence="10 11" key="1">
    <citation type="submission" date="2019-09" db="EMBL/GenBank/DDBJ databases">
        <title>NBRP : Genome information of microbial organism related human and environment.</title>
        <authorList>
            <person name="Hattori M."/>
            <person name="Oshima K."/>
            <person name="Inaba H."/>
            <person name="Suda W."/>
            <person name="Sakamoto M."/>
            <person name="Iino T."/>
            <person name="Kitahara M."/>
            <person name="Oshida Y."/>
            <person name="Iida T."/>
            <person name="Kudo T."/>
            <person name="Itoh T."/>
            <person name="Ohkuma M."/>
        </authorList>
    </citation>
    <scope>NUCLEOTIDE SEQUENCE [LARGE SCALE GENOMIC DNA]</scope>
    <source>
        <strain evidence="10 11">Mie-1</strain>
    </source>
</reference>
<proteinExistence type="inferred from homology"/>
<sequence length="455" mass="49166">MLAGGCYCGGDVSTDLLQVAIIGSGPAGYYTAEALAESIHAVSVDVIDRLPTPFGLIRTGVAPDHQSIKNVTKRYDQTASRDDVRFVGNLSIGRDVSVAELLDLYDAVVLATGALQDRKLGISGEDLAGVRGSADIVGWYNTHPDYVALTPELNTPSVVIIGNGNVAIDVARVLAKTEAEMAGSDISPKAKDAISRMPLRTIRIFGRRGPMDASFTPKELGEMGRLERAVPLVDKADLPSMDGDADLEPKQRKVLAALRGFGDHSAQEKPVQVHFGFYARPVEILGHDRVDGVLMERTRVENGACIGTGEMFTVPCGLLISCIGYRSSAIEGVPFDERLGRFVNNDGFISDRLYAVGWARRGPTGTIGTNKPDGAEIAKRILNDVQPMDKPGRKGLDALIAKRQIRAVTFRDWQKIDAAERQAAEGENPRLKFARLDDMLDVVGNEAIETQQVKK</sequence>
<dbReference type="AlphaFoldDB" id="A0A5A7MUN4"/>
<evidence type="ECO:0000256" key="5">
    <source>
        <dbReference type="ARBA" id="ARBA00022857"/>
    </source>
</evidence>
<feature type="binding site" evidence="8">
    <location>
        <position position="365"/>
    </location>
    <ligand>
        <name>NADP(+)</name>
        <dbReference type="ChEBI" id="CHEBI:58349"/>
    </ligand>
</feature>
<evidence type="ECO:0000256" key="2">
    <source>
        <dbReference type="ARBA" id="ARBA00008312"/>
    </source>
</evidence>
<dbReference type="Gene3D" id="3.40.50.720">
    <property type="entry name" value="NAD(P)-binding Rossmann-like Domain"/>
    <property type="match status" value="1"/>
</dbReference>
<feature type="binding site" evidence="8">
    <location>
        <begin position="163"/>
        <end position="166"/>
    </location>
    <ligand>
        <name>NADP(+)</name>
        <dbReference type="ChEBI" id="CHEBI:58349"/>
    </ligand>
</feature>
<name>A0A5A7MUN4_9PROT</name>
<dbReference type="Gene3D" id="3.50.50.60">
    <property type="entry name" value="FAD/NAD(P)-binding domain"/>
    <property type="match status" value="1"/>
</dbReference>
<comment type="caution">
    <text evidence="10">The sequence shown here is derived from an EMBL/GenBank/DDBJ whole genome shotgun (WGS) entry which is preliminary data.</text>
</comment>
<dbReference type="GO" id="GO:0016491">
    <property type="term" value="F:oxidoreductase activity"/>
    <property type="evidence" value="ECO:0007669"/>
    <property type="project" value="UniProtKB-KW"/>
</dbReference>
<feature type="binding site" evidence="8">
    <location>
        <position position="219"/>
    </location>
    <ligand>
        <name>NADP(+)</name>
        <dbReference type="ChEBI" id="CHEBI:58349"/>
    </ligand>
</feature>
<feature type="binding site" evidence="7">
    <location>
        <position position="27"/>
    </location>
    <ligand>
        <name>FAD</name>
        <dbReference type="ChEBI" id="CHEBI:57692"/>
    </ligand>
</feature>
<protein>
    <submittedName>
        <fullName evidence="10">NADP oxidoreductase</fullName>
    </submittedName>
</protein>
<comment type="cofactor">
    <cofactor evidence="1 7">
        <name>FAD</name>
        <dbReference type="ChEBI" id="CHEBI:57692"/>
    </cofactor>
</comment>
<dbReference type="PANTHER" id="PTHR48467:SF1">
    <property type="entry name" value="GLUTAMATE SYNTHASE 1 [NADH], CHLOROPLASTIC-LIKE"/>
    <property type="match status" value="1"/>
</dbReference>
<dbReference type="InterPro" id="IPR023753">
    <property type="entry name" value="FAD/NAD-binding_dom"/>
</dbReference>
<dbReference type="EMBL" id="BKCM01000001">
    <property type="protein sequence ID" value="GEQ99536.1"/>
    <property type="molecule type" value="Genomic_DNA"/>
</dbReference>
<dbReference type="InterPro" id="IPR021163">
    <property type="entry name" value="Ferredox_Rdtase_adrenod"/>
</dbReference>
<keyword evidence="3" id="KW-0285">Flavoprotein</keyword>
<evidence type="ECO:0000256" key="4">
    <source>
        <dbReference type="ARBA" id="ARBA00022827"/>
    </source>
</evidence>
<dbReference type="PANTHER" id="PTHR48467">
    <property type="entry name" value="GLUTAMATE SYNTHASE 1 [NADH], CHLOROPLASTIC-LIKE"/>
    <property type="match status" value="1"/>
</dbReference>
<evidence type="ECO:0000313" key="10">
    <source>
        <dbReference type="EMBL" id="GEQ99536.1"/>
    </source>
</evidence>
<dbReference type="Proteomes" id="UP000325187">
    <property type="component" value="Unassembled WGS sequence"/>
</dbReference>
<accession>A0A5A7MUN4</accession>
<comment type="similarity">
    <text evidence="2">Belongs to the ferredoxin--NADP reductase type 1 family.</text>
</comment>
<feature type="binding site" evidence="7">
    <location>
        <begin position="365"/>
        <end position="367"/>
    </location>
    <ligand>
        <name>FAD</name>
        <dbReference type="ChEBI" id="CHEBI:57692"/>
    </ligand>
</feature>
<gene>
    <name evidence="10" type="ORF">JCM17845_01600</name>
</gene>
<feature type="binding site" evidence="7">
    <location>
        <position position="92"/>
    </location>
    <ligand>
        <name>FAD</name>
        <dbReference type="ChEBI" id="CHEBI:57692"/>
    </ligand>
</feature>
<feature type="binding site" evidence="7">
    <location>
        <position position="56"/>
    </location>
    <ligand>
        <name>FAD</name>
        <dbReference type="ChEBI" id="CHEBI:57692"/>
    </ligand>
</feature>
<evidence type="ECO:0000256" key="6">
    <source>
        <dbReference type="ARBA" id="ARBA00023002"/>
    </source>
</evidence>
<organism evidence="10 11">
    <name type="scientific">Iodidimonas gelatinilytica</name>
    <dbReference type="NCBI Taxonomy" id="1236966"/>
    <lineage>
        <taxon>Bacteria</taxon>
        <taxon>Pseudomonadati</taxon>
        <taxon>Pseudomonadota</taxon>
        <taxon>Alphaproteobacteria</taxon>
        <taxon>Iodidimonadales</taxon>
        <taxon>Iodidimonadaceae</taxon>
        <taxon>Iodidimonas</taxon>
    </lineage>
</organism>
<evidence type="ECO:0000256" key="3">
    <source>
        <dbReference type="ARBA" id="ARBA00022630"/>
    </source>
</evidence>
<feature type="binding site" evidence="7">
    <location>
        <position position="358"/>
    </location>
    <ligand>
        <name>FAD</name>
        <dbReference type="ChEBI" id="CHEBI:57692"/>
    </ligand>
</feature>
<dbReference type="SUPFAM" id="SSF51971">
    <property type="entry name" value="Nucleotide-binding domain"/>
    <property type="match status" value="1"/>
</dbReference>
<evidence type="ECO:0000256" key="8">
    <source>
        <dbReference type="PIRSR" id="PIRSR000362-2"/>
    </source>
</evidence>
<evidence type="ECO:0000256" key="1">
    <source>
        <dbReference type="ARBA" id="ARBA00001974"/>
    </source>
</evidence>
<evidence type="ECO:0000259" key="9">
    <source>
        <dbReference type="Pfam" id="PF07992"/>
    </source>
</evidence>
<dbReference type="InterPro" id="IPR036188">
    <property type="entry name" value="FAD/NAD-bd_sf"/>
</dbReference>
<feature type="domain" description="FAD/NAD(P)-binding" evidence="9">
    <location>
        <begin position="18"/>
        <end position="180"/>
    </location>
</feature>